<evidence type="ECO:0000256" key="2">
    <source>
        <dbReference type="SAM" id="Phobius"/>
    </source>
</evidence>
<dbReference type="InterPro" id="IPR013083">
    <property type="entry name" value="Znf_RING/FYVE/PHD"/>
</dbReference>
<feature type="region of interest" description="Disordered" evidence="1">
    <location>
        <begin position="272"/>
        <end position="342"/>
    </location>
</feature>
<gene>
    <name evidence="3" type="ORF">RMAR1173_LOCUS21848</name>
</gene>
<feature type="region of interest" description="Disordered" evidence="1">
    <location>
        <begin position="409"/>
        <end position="461"/>
    </location>
</feature>
<keyword evidence="2" id="KW-0472">Membrane</keyword>
<feature type="compositionally biased region" description="Basic and acidic residues" evidence="1">
    <location>
        <begin position="183"/>
        <end position="192"/>
    </location>
</feature>
<organism evidence="3">
    <name type="scientific">Rhizochromulina marina</name>
    <dbReference type="NCBI Taxonomy" id="1034831"/>
    <lineage>
        <taxon>Eukaryota</taxon>
        <taxon>Sar</taxon>
        <taxon>Stramenopiles</taxon>
        <taxon>Ochrophyta</taxon>
        <taxon>Dictyochophyceae</taxon>
        <taxon>Rhizochromulinales</taxon>
        <taxon>Rhizochromulina</taxon>
    </lineage>
</organism>
<feature type="compositionally biased region" description="Low complexity" evidence="1">
    <location>
        <begin position="233"/>
        <end position="245"/>
    </location>
</feature>
<proteinExistence type="predicted"/>
<keyword evidence="2" id="KW-0812">Transmembrane</keyword>
<feature type="region of interest" description="Disordered" evidence="1">
    <location>
        <begin position="179"/>
        <end position="253"/>
    </location>
</feature>
<feature type="compositionally biased region" description="Polar residues" evidence="1">
    <location>
        <begin position="211"/>
        <end position="225"/>
    </location>
</feature>
<reference evidence="3" key="1">
    <citation type="submission" date="2021-01" db="EMBL/GenBank/DDBJ databases">
        <authorList>
            <person name="Corre E."/>
            <person name="Pelletier E."/>
            <person name="Niang G."/>
            <person name="Scheremetjew M."/>
            <person name="Finn R."/>
            <person name="Kale V."/>
            <person name="Holt S."/>
            <person name="Cochrane G."/>
            <person name="Meng A."/>
            <person name="Brown T."/>
            <person name="Cohen L."/>
        </authorList>
    </citation>
    <scope>NUCLEOTIDE SEQUENCE</scope>
    <source>
        <strain evidence="3">CCMP1243</strain>
    </source>
</reference>
<dbReference type="Gene3D" id="3.30.40.10">
    <property type="entry name" value="Zinc/RING finger domain, C3HC4 (zinc finger)"/>
    <property type="match status" value="1"/>
</dbReference>
<dbReference type="AlphaFoldDB" id="A0A7S2SVY9"/>
<evidence type="ECO:0000256" key="1">
    <source>
        <dbReference type="SAM" id="MobiDB-lite"/>
    </source>
</evidence>
<keyword evidence="2" id="KW-1133">Transmembrane helix</keyword>
<protein>
    <submittedName>
        <fullName evidence="3">Uncharacterized protein</fullName>
    </submittedName>
</protein>
<sequence length="461" mass="47960">MPGAPCSHNCNRGGNFTASGWNPMVCVSSPRAATGASCIMIALCLACLALGCFFCLARRLRQGFQPARTRIVALSSDGMGSSRRSRVVLELAVVKGSSLPSPETAFCPICLTDVTQRPGDDASSEASERAMVDAKLFLSGGGSARHGRAVGGNVSISAARGISGSAGGIRCPVSCSPMNQDQAMDHCSKEGEDSSTGQAAAQEHGADDGNLVTSLASDSGDSATRSGPEDLPRSLTTSSRALSSPGGRRQRPAPLDLDALQGAAPTMAVAGALSTDRAPSPRSPASNVPERQPEEAQLSAGRGPSSSTCWPMPSPAAQHMEEGRSEAGRSISSSPRKMPREQITRCDGPVPHYFHRSCIETWLTTSLSLFREHRLRDGRPFDQVALASYLKCPMCTFPFAVTVESNVRVSDPRSPITSSTSAASPASSAERLGEQEPSQVEPEGGEGAPQLQADGEVASSS</sequence>
<dbReference type="EMBL" id="HBHJ01032965">
    <property type="protein sequence ID" value="CAD9710854.1"/>
    <property type="molecule type" value="Transcribed_RNA"/>
</dbReference>
<name>A0A7S2SVY9_9STRA</name>
<feature type="transmembrane region" description="Helical" evidence="2">
    <location>
        <begin position="32"/>
        <end position="56"/>
    </location>
</feature>
<accession>A0A7S2SVY9</accession>
<evidence type="ECO:0000313" key="3">
    <source>
        <dbReference type="EMBL" id="CAD9710854.1"/>
    </source>
</evidence>
<feature type="compositionally biased region" description="Low complexity" evidence="1">
    <location>
        <begin position="414"/>
        <end position="429"/>
    </location>
</feature>